<name>A0A136IRS6_9PEZI</name>
<feature type="non-terminal residue" evidence="2">
    <location>
        <position position="429"/>
    </location>
</feature>
<dbReference type="Proteomes" id="UP000070501">
    <property type="component" value="Unassembled WGS sequence"/>
</dbReference>
<dbReference type="EMBL" id="KQ964261">
    <property type="protein sequence ID" value="KXJ87654.1"/>
    <property type="molecule type" value="Genomic_DNA"/>
</dbReference>
<evidence type="ECO:0008006" key="4">
    <source>
        <dbReference type="Google" id="ProtNLM"/>
    </source>
</evidence>
<dbReference type="InParanoid" id="A0A136IRS6"/>
<evidence type="ECO:0000256" key="1">
    <source>
        <dbReference type="SAM" id="MobiDB-lite"/>
    </source>
</evidence>
<organism evidence="2 3">
    <name type="scientific">Microdochium bolleyi</name>
    <dbReference type="NCBI Taxonomy" id="196109"/>
    <lineage>
        <taxon>Eukaryota</taxon>
        <taxon>Fungi</taxon>
        <taxon>Dikarya</taxon>
        <taxon>Ascomycota</taxon>
        <taxon>Pezizomycotina</taxon>
        <taxon>Sordariomycetes</taxon>
        <taxon>Xylariomycetidae</taxon>
        <taxon>Xylariales</taxon>
        <taxon>Microdochiaceae</taxon>
        <taxon>Microdochium</taxon>
    </lineage>
</organism>
<proteinExistence type="predicted"/>
<gene>
    <name evidence="2" type="ORF">Micbo1qcDRAFT_197656</name>
</gene>
<reference evidence="3" key="1">
    <citation type="submission" date="2016-02" db="EMBL/GenBank/DDBJ databases">
        <title>Draft genome sequence of Microdochium bolleyi, a fungal endophyte of beachgrass.</title>
        <authorList>
            <consortium name="DOE Joint Genome Institute"/>
            <person name="David A.S."/>
            <person name="May G."/>
            <person name="Haridas S."/>
            <person name="Lim J."/>
            <person name="Wang M."/>
            <person name="Labutti K."/>
            <person name="Lipzen A."/>
            <person name="Barry K."/>
            <person name="Grigoriev I.V."/>
        </authorList>
    </citation>
    <scope>NUCLEOTIDE SEQUENCE [LARGE SCALE GENOMIC DNA]</scope>
    <source>
        <strain evidence="3">J235TASD1</strain>
    </source>
</reference>
<feature type="compositionally biased region" description="Polar residues" evidence="1">
    <location>
        <begin position="292"/>
        <end position="310"/>
    </location>
</feature>
<evidence type="ECO:0000313" key="2">
    <source>
        <dbReference type="EMBL" id="KXJ87654.1"/>
    </source>
</evidence>
<accession>A0A136IRS6</accession>
<dbReference type="AlphaFoldDB" id="A0A136IRS6"/>
<feature type="compositionally biased region" description="Polar residues" evidence="1">
    <location>
        <begin position="354"/>
        <end position="365"/>
    </location>
</feature>
<evidence type="ECO:0000313" key="3">
    <source>
        <dbReference type="Proteomes" id="UP000070501"/>
    </source>
</evidence>
<sequence length="429" mass="47677">MAEALAIAGAAIAAVDITLKLATALKKLWKCIKDADSIPEEIDQYYKECSLFSKILHTVDNIAKDIRSYPHEQADRKTQELANAVVQLCKAIEKSARVVVKCFADVRWSEANILEKLRCRLQWHINKPDMVAIRLSLLSSQNSLSLLLGLYNFEWAVKQTAQGQTLTHRIAIDRLRIHQQLQQQEKYVAALEARWIEQKAAFESVVGRQFATILDFSNDIRKYVKSAVQAEMERFESCSPPVNTSVRNPDGPGQALKEVRSPSTTERIYREHSAYLNTERSLVLARPLASQSLDSQNLARHSNSKTTSRASLHIKQPRPGVVGVRVRDRGDGQPSDEFGEWPSQVIDLEDLDDATQTTPESTRQASAAVENHGSANSIGSTRSRKDGTGTVETGRVRVARRGSEVLHDASSATSSRHGLEEDDHGSGED</sequence>
<feature type="region of interest" description="Disordered" evidence="1">
    <location>
        <begin position="292"/>
        <end position="429"/>
    </location>
</feature>
<feature type="region of interest" description="Disordered" evidence="1">
    <location>
        <begin position="239"/>
        <end position="262"/>
    </location>
</feature>
<protein>
    <recommendedName>
        <fullName evidence="4">Fungal N-terminal domain-containing protein</fullName>
    </recommendedName>
</protein>
<keyword evidence="3" id="KW-1185">Reference proteome</keyword>